<evidence type="ECO:0000313" key="2">
    <source>
        <dbReference type="Proteomes" id="UP000039046"/>
    </source>
</evidence>
<dbReference type="EMBL" id="CDHN01000008">
    <property type="protein sequence ID" value="CEJ95073.1"/>
    <property type="molecule type" value="Genomic_DNA"/>
</dbReference>
<reference evidence="1 2" key="1">
    <citation type="journal article" date="2015" name="Genome Announc.">
        <title>Draft Genome Sequence and Gene Annotation of the Entomopathogenic Fungus Verticillium hemipterigenum.</title>
        <authorList>
            <person name="Horn F."/>
            <person name="Habel A."/>
            <person name="Scharf D.H."/>
            <person name="Dworschak J."/>
            <person name="Brakhage A.A."/>
            <person name="Guthke R."/>
            <person name="Hertweck C."/>
            <person name="Linde J."/>
        </authorList>
    </citation>
    <scope>NUCLEOTIDE SEQUENCE [LARGE SCALE GENOMIC DNA]</scope>
</reference>
<sequence length="145" mass="16276">MSNSTKPQIKQTFASPEIIQAIYSQDVDTVVRLLKEQPGLENTFVLSKQIEHQWEKQPASDDVYMAQEMMLDEQPLLYYAATIERLQAKYKADLRAGADGYVKKLPPGPATVTSIAIVEAMVDAGATFSQVALQSELFLWDNFFL</sequence>
<accession>A0A0A1TSF0</accession>
<name>A0A0A1TSF0_9HYPO</name>
<protein>
    <submittedName>
        <fullName evidence="1">Uncharacterized protein</fullName>
    </submittedName>
</protein>
<dbReference type="HOGENOM" id="CLU_1788168_0_0_1"/>
<dbReference type="AlphaFoldDB" id="A0A0A1TSF0"/>
<proteinExistence type="predicted"/>
<evidence type="ECO:0000313" key="1">
    <source>
        <dbReference type="EMBL" id="CEJ95073.1"/>
    </source>
</evidence>
<organism evidence="1 2">
    <name type="scientific">[Torrubiella] hemipterigena</name>
    <dbReference type="NCBI Taxonomy" id="1531966"/>
    <lineage>
        <taxon>Eukaryota</taxon>
        <taxon>Fungi</taxon>
        <taxon>Dikarya</taxon>
        <taxon>Ascomycota</taxon>
        <taxon>Pezizomycotina</taxon>
        <taxon>Sordariomycetes</taxon>
        <taxon>Hypocreomycetidae</taxon>
        <taxon>Hypocreales</taxon>
        <taxon>Clavicipitaceae</taxon>
        <taxon>Clavicipitaceae incertae sedis</taxon>
        <taxon>'Torrubiella' clade</taxon>
    </lineage>
</organism>
<dbReference type="Proteomes" id="UP000039046">
    <property type="component" value="Unassembled WGS sequence"/>
</dbReference>
<gene>
    <name evidence="1" type="ORF">VHEMI10576</name>
</gene>
<keyword evidence="2" id="KW-1185">Reference proteome</keyword>